<feature type="chain" id="PRO_5046205075" evidence="1">
    <location>
        <begin position="25"/>
        <end position="369"/>
    </location>
</feature>
<name>A0ABW5V3B0_9MICO</name>
<proteinExistence type="predicted"/>
<accession>A0ABW5V3B0</accession>
<gene>
    <name evidence="2" type="ORF">ACFSW7_13070</name>
</gene>
<organism evidence="2 3">
    <name type="scientific">Gulosibacter faecalis</name>
    <dbReference type="NCBI Taxonomy" id="272240"/>
    <lineage>
        <taxon>Bacteria</taxon>
        <taxon>Bacillati</taxon>
        <taxon>Actinomycetota</taxon>
        <taxon>Actinomycetes</taxon>
        <taxon>Micrococcales</taxon>
        <taxon>Microbacteriaceae</taxon>
        <taxon>Gulosibacter</taxon>
    </lineage>
</organism>
<sequence>MRRLLLGLAAIGSMLSLSSLTGCAAAQPTGTFVNTNPLANLVKGIRELPGVTDAELDISSERTDVYGLDVTLVEDISAEELAAVGAETATFEATADEQGVSSSSPELALGESTYSYFDNLDSEALAEQLAFWLELQQDGVDAVSVSGYSERISMLPRDDVLDGDEVESPDPRYIAIELPDDADAEQADKTVSALRGVTDPGSDDGQWDILVPNAHFKAEFHAATFPGKTEFSQASKVATTFMQIADLASCEVAYHPESDVPLQIEVVSFDDAMSDVTAAEADDAFMTTAVWERLPELMERLGDDVNYQVEVLGNPLIDGGNFKFAFEVAGCAFTGDRGWPASSQALGELWQDAMVSAKASCTPELAPTP</sequence>
<evidence type="ECO:0000313" key="2">
    <source>
        <dbReference type="EMBL" id="MFD2759309.1"/>
    </source>
</evidence>
<protein>
    <submittedName>
        <fullName evidence="2">Uncharacterized protein</fullName>
    </submittedName>
</protein>
<reference evidence="3" key="1">
    <citation type="journal article" date="2019" name="Int. J. Syst. Evol. Microbiol.">
        <title>The Global Catalogue of Microorganisms (GCM) 10K type strain sequencing project: providing services to taxonomists for standard genome sequencing and annotation.</title>
        <authorList>
            <consortium name="The Broad Institute Genomics Platform"/>
            <consortium name="The Broad Institute Genome Sequencing Center for Infectious Disease"/>
            <person name="Wu L."/>
            <person name="Ma J."/>
        </authorList>
    </citation>
    <scope>NUCLEOTIDE SEQUENCE [LARGE SCALE GENOMIC DNA]</scope>
    <source>
        <strain evidence="3">TISTR 1514</strain>
    </source>
</reference>
<feature type="signal peptide" evidence="1">
    <location>
        <begin position="1"/>
        <end position="24"/>
    </location>
</feature>
<dbReference type="PROSITE" id="PS51257">
    <property type="entry name" value="PROKAR_LIPOPROTEIN"/>
    <property type="match status" value="1"/>
</dbReference>
<dbReference type="RefSeq" id="WP_154651550.1">
    <property type="nucleotide sequence ID" value="NZ_JBHUNE010000009.1"/>
</dbReference>
<keyword evidence="1" id="KW-0732">Signal</keyword>
<keyword evidence="3" id="KW-1185">Reference proteome</keyword>
<evidence type="ECO:0000313" key="3">
    <source>
        <dbReference type="Proteomes" id="UP001597492"/>
    </source>
</evidence>
<dbReference type="Proteomes" id="UP001597492">
    <property type="component" value="Unassembled WGS sequence"/>
</dbReference>
<comment type="caution">
    <text evidence="2">The sequence shown here is derived from an EMBL/GenBank/DDBJ whole genome shotgun (WGS) entry which is preliminary data.</text>
</comment>
<evidence type="ECO:0000256" key="1">
    <source>
        <dbReference type="SAM" id="SignalP"/>
    </source>
</evidence>
<dbReference type="EMBL" id="JBHUNE010000009">
    <property type="protein sequence ID" value="MFD2759309.1"/>
    <property type="molecule type" value="Genomic_DNA"/>
</dbReference>